<dbReference type="InterPro" id="IPR051532">
    <property type="entry name" value="Ester_Hydrolysis_Enzymes"/>
</dbReference>
<dbReference type="Pfam" id="PF13472">
    <property type="entry name" value="Lipase_GDSL_2"/>
    <property type="match status" value="1"/>
</dbReference>
<dbReference type="Gene3D" id="3.40.50.1110">
    <property type="entry name" value="SGNH hydrolase"/>
    <property type="match status" value="1"/>
</dbReference>
<evidence type="ECO:0000313" key="3">
    <source>
        <dbReference type="Proteomes" id="UP000525652"/>
    </source>
</evidence>
<dbReference type="Proteomes" id="UP000525652">
    <property type="component" value="Unassembled WGS sequence"/>
</dbReference>
<dbReference type="PANTHER" id="PTHR30383:SF5">
    <property type="entry name" value="SGNH HYDROLASE-TYPE ESTERASE DOMAIN-CONTAINING PROTEIN"/>
    <property type="match status" value="1"/>
</dbReference>
<dbReference type="GO" id="GO:0004622">
    <property type="term" value="F:phosphatidylcholine lysophospholipase activity"/>
    <property type="evidence" value="ECO:0007669"/>
    <property type="project" value="TreeGrafter"/>
</dbReference>
<proteinExistence type="predicted"/>
<dbReference type="AlphaFoldDB" id="A0A7X1AUM8"/>
<organism evidence="2 3">
    <name type="scientific">Puniceicoccus vermicola</name>
    <dbReference type="NCBI Taxonomy" id="388746"/>
    <lineage>
        <taxon>Bacteria</taxon>
        <taxon>Pseudomonadati</taxon>
        <taxon>Verrucomicrobiota</taxon>
        <taxon>Opitutia</taxon>
        <taxon>Puniceicoccales</taxon>
        <taxon>Puniceicoccaceae</taxon>
        <taxon>Puniceicoccus</taxon>
    </lineage>
</organism>
<dbReference type="SUPFAM" id="SSF52266">
    <property type="entry name" value="SGNH hydrolase"/>
    <property type="match status" value="1"/>
</dbReference>
<comment type="caution">
    <text evidence="2">The sequence shown here is derived from an EMBL/GenBank/DDBJ whole genome shotgun (WGS) entry which is preliminary data.</text>
</comment>
<reference evidence="2 3" key="1">
    <citation type="submission" date="2020-07" db="EMBL/GenBank/DDBJ databases">
        <authorList>
            <person name="Feng X."/>
        </authorList>
    </citation>
    <scope>NUCLEOTIDE SEQUENCE [LARGE SCALE GENOMIC DNA]</scope>
    <source>
        <strain evidence="2 3">JCM14086</strain>
    </source>
</reference>
<protein>
    <submittedName>
        <fullName evidence="2">SGNH/GDSL hydrolase family protein</fullName>
    </submittedName>
</protein>
<keyword evidence="2" id="KW-0378">Hydrolase</keyword>
<name>A0A7X1AUM8_9BACT</name>
<accession>A0A7X1AUM8</accession>
<dbReference type="EMBL" id="JACHVA010000014">
    <property type="protein sequence ID" value="MBC2600325.1"/>
    <property type="molecule type" value="Genomic_DNA"/>
</dbReference>
<evidence type="ECO:0000313" key="2">
    <source>
        <dbReference type="EMBL" id="MBC2600325.1"/>
    </source>
</evidence>
<gene>
    <name evidence="2" type="ORF">H5P30_00860</name>
</gene>
<evidence type="ECO:0000259" key="1">
    <source>
        <dbReference type="Pfam" id="PF13472"/>
    </source>
</evidence>
<feature type="domain" description="SGNH hydrolase-type esterase" evidence="1">
    <location>
        <begin position="34"/>
        <end position="201"/>
    </location>
</feature>
<dbReference type="RefSeq" id="WP_185691075.1">
    <property type="nucleotide sequence ID" value="NZ_JACHVA010000014.1"/>
</dbReference>
<keyword evidence="3" id="KW-1185">Reference proteome</keyword>
<dbReference type="InterPro" id="IPR036514">
    <property type="entry name" value="SGNH_hydro_sf"/>
</dbReference>
<sequence length="225" mass="25839">MIENDSDRGGFSSTQAYRNLQARRPQSVVLYGCSLTEHGEWTKAFSSWFETHYPDLVTVRNTSGSGKNSAWALEHLQSRVLDHKPDLVFIEFAYNDAHEKFDLSLEESEGNLEKILQELRAQNPEMTIVLQTMNVGWDAPNENRSASVRPQLLKYYQQYHRIAEKHGLQLIDHTSIWVKLKTEDPETFQKFVPDGSHPSPEASLQITWPSIQTWLESYKSNTSPA</sequence>
<dbReference type="PANTHER" id="PTHR30383">
    <property type="entry name" value="THIOESTERASE 1/PROTEASE 1/LYSOPHOSPHOLIPASE L1"/>
    <property type="match status" value="1"/>
</dbReference>
<dbReference type="InterPro" id="IPR013830">
    <property type="entry name" value="SGNH_hydro"/>
</dbReference>